<dbReference type="PANTHER" id="PTHR30329:SF21">
    <property type="entry name" value="LIPOPROTEIN YIAD-RELATED"/>
    <property type="match status" value="1"/>
</dbReference>
<reference evidence="8 9" key="1">
    <citation type="submission" date="2020-05" db="EMBL/GenBank/DDBJ databases">
        <title>Genome sequencing of Spirosoma sp. TS118.</title>
        <authorList>
            <person name="Lee J.-H."/>
            <person name="Jeong S."/>
            <person name="Zhao L."/>
            <person name="Jung J.-H."/>
            <person name="Kim M.-K."/>
            <person name="Lim S."/>
        </authorList>
    </citation>
    <scope>NUCLEOTIDE SEQUENCE [LARGE SCALE GENOMIC DNA]</scope>
    <source>
        <strain evidence="8 9">TS118</strain>
    </source>
</reference>
<organism evidence="8 9">
    <name type="scientific">Spirosoma taeanense</name>
    <dbReference type="NCBI Taxonomy" id="2735870"/>
    <lineage>
        <taxon>Bacteria</taxon>
        <taxon>Pseudomonadati</taxon>
        <taxon>Bacteroidota</taxon>
        <taxon>Cytophagia</taxon>
        <taxon>Cytophagales</taxon>
        <taxon>Cytophagaceae</taxon>
        <taxon>Spirosoma</taxon>
    </lineage>
</organism>
<evidence type="ECO:0000259" key="6">
    <source>
        <dbReference type="PROSITE" id="PS51123"/>
    </source>
</evidence>
<sequence>MKTGIVFLCTMLVLMAAARAQPGLKGEYYNGTNFERKVLTRIDPQLSFTWKAHSPGPGVDQSYYSVRWTGKLLAPASGRYTFFAKVDDGIRIWVGNQKVMDVWRLNDSKNFTGSVVLQAGHYYDLKIEYFNDMLGGVIDLFWQRPDAEVSVLDRFRGPGEPITARYFRQSAPAITLPSGSVAPAPKVASVSSPEPVRKRPVALVKSVSEPTTTKPPVKKPVMTDQPVASTVVVADVPVRREVAEPAPELPPGETFVLRHVKFEQSSYVLLPESTAELDRLVQTLNKNPQWRIEVAGHTDNVGDPRLNLALSENRAKVVAAYLIRHGIADDRIEPRGYGSTRPVADNQVEHERVKNRRVEITVR</sequence>
<keyword evidence="5" id="KW-0732">Signal</keyword>
<proteinExistence type="predicted"/>
<name>A0A6M5YDT6_9BACT</name>
<keyword evidence="9" id="KW-1185">Reference proteome</keyword>
<evidence type="ECO:0000313" key="8">
    <source>
        <dbReference type="EMBL" id="QJW91461.1"/>
    </source>
</evidence>
<evidence type="ECO:0000256" key="5">
    <source>
        <dbReference type="SAM" id="SignalP"/>
    </source>
</evidence>
<dbReference type="SMART" id="SM00758">
    <property type="entry name" value="PA14"/>
    <property type="match status" value="1"/>
</dbReference>
<dbReference type="Gene3D" id="3.30.1330.60">
    <property type="entry name" value="OmpA-like domain"/>
    <property type="match status" value="1"/>
</dbReference>
<dbReference type="Pfam" id="PF07691">
    <property type="entry name" value="PA14"/>
    <property type="match status" value="1"/>
</dbReference>
<feature type="signal peptide" evidence="5">
    <location>
        <begin position="1"/>
        <end position="20"/>
    </location>
</feature>
<accession>A0A6M5YDT6</accession>
<dbReference type="EMBL" id="CP053435">
    <property type="protein sequence ID" value="QJW91461.1"/>
    <property type="molecule type" value="Genomic_DNA"/>
</dbReference>
<feature type="domain" description="PA14" evidence="7">
    <location>
        <begin position="19"/>
        <end position="156"/>
    </location>
</feature>
<dbReference type="SUPFAM" id="SSF56988">
    <property type="entry name" value="Anthrax protective antigen"/>
    <property type="match status" value="1"/>
</dbReference>
<dbReference type="Pfam" id="PF00691">
    <property type="entry name" value="OmpA"/>
    <property type="match status" value="1"/>
</dbReference>
<dbReference type="PROSITE" id="PS51820">
    <property type="entry name" value="PA14"/>
    <property type="match status" value="1"/>
</dbReference>
<gene>
    <name evidence="8" type="ORF">HNV11_19795</name>
</gene>
<keyword evidence="2 4" id="KW-0472">Membrane</keyword>
<evidence type="ECO:0000256" key="2">
    <source>
        <dbReference type="ARBA" id="ARBA00023136"/>
    </source>
</evidence>
<protein>
    <submittedName>
        <fullName evidence="8">OmpA family protein</fullName>
    </submittedName>
</protein>
<dbReference type="PROSITE" id="PS51123">
    <property type="entry name" value="OMPA_2"/>
    <property type="match status" value="1"/>
</dbReference>
<dbReference type="InterPro" id="IPR006665">
    <property type="entry name" value="OmpA-like"/>
</dbReference>
<dbReference type="InterPro" id="IPR011658">
    <property type="entry name" value="PA14_dom"/>
</dbReference>
<dbReference type="InterPro" id="IPR037524">
    <property type="entry name" value="PA14/GLEYA"/>
</dbReference>
<dbReference type="GO" id="GO:0009279">
    <property type="term" value="C:cell outer membrane"/>
    <property type="evidence" value="ECO:0007669"/>
    <property type="project" value="UniProtKB-SubCell"/>
</dbReference>
<dbReference type="InterPro" id="IPR006664">
    <property type="entry name" value="OMP_bac"/>
</dbReference>
<dbReference type="SUPFAM" id="SSF103088">
    <property type="entry name" value="OmpA-like"/>
    <property type="match status" value="1"/>
</dbReference>
<dbReference type="CDD" id="cd07185">
    <property type="entry name" value="OmpA_C-like"/>
    <property type="match status" value="1"/>
</dbReference>
<dbReference type="Gene3D" id="3.90.182.10">
    <property type="entry name" value="Toxin - Anthrax Protective Antigen,domain 1"/>
    <property type="match status" value="1"/>
</dbReference>
<dbReference type="KEGG" id="stae:HNV11_19795"/>
<dbReference type="PANTHER" id="PTHR30329">
    <property type="entry name" value="STATOR ELEMENT OF FLAGELLAR MOTOR COMPLEX"/>
    <property type="match status" value="1"/>
</dbReference>
<dbReference type="AlphaFoldDB" id="A0A6M5YDT6"/>
<dbReference type="PRINTS" id="PR01023">
    <property type="entry name" value="NAFLGMOTY"/>
</dbReference>
<evidence type="ECO:0000256" key="1">
    <source>
        <dbReference type="ARBA" id="ARBA00004442"/>
    </source>
</evidence>
<evidence type="ECO:0000256" key="3">
    <source>
        <dbReference type="ARBA" id="ARBA00023237"/>
    </source>
</evidence>
<comment type="subcellular location">
    <subcellularLocation>
        <location evidence="1">Cell outer membrane</location>
    </subcellularLocation>
</comment>
<dbReference type="InterPro" id="IPR036737">
    <property type="entry name" value="OmpA-like_sf"/>
</dbReference>
<feature type="domain" description="OmpA-like" evidence="6">
    <location>
        <begin position="253"/>
        <end position="363"/>
    </location>
</feature>
<evidence type="ECO:0000259" key="7">
    <source>
        <dbReference type="PROSITE" id="PS51820"/>
    </source>
</evidence>
<evidence type="ECO:0000313" key="9">
    <source>
        <dbReference type="Proteomes" id="UP000502756"/>
    </source>
</evidence>
<dbReference type="PRINTS" id="PR01021">
    <property type="entry name" value="OMPADOMAIN"/>
</dbReference>
<feature type="chain" id="PRO_5026689249" evidence="5">
    <location>
        <begin position="21"/>
        <end position="363"/>
    </location>
</feature>
<dbReference type="InterPro" id="IPR050330">
    <property type="entry name" value="Bact_OuterMem_StrucFunc"/>
</dbReference>
<evidence type="ECO:0000256" key="4">
    <source>
        <dbReference type="PROSITE-ProRule" id="PRU00473"/>
    </source>
</evidence>
<keyword evidence="3" id="KW-0998">Cell outer membrane</keyword>
<dbReference type="Proteomes" id="UP000502756">
    <property type="component" value="Chromosome"/>
</dbReference>